<protein>
    <submittedName>
        <fullName evidence="2">Uncharacterized protein</fullName>
    </submittedName>
</protein>
<evidence type="ECO:0000256" key="1">
    <source>
        <dbReference type="SAM" id="MobiDB-lite"/>
    </source>
</evidence>
<evidence type="ECO:0000313" key="3">
    <source>
        <dbReference type="Proteomes" id="UP000694569"/>
    </source>
</evidence>
<dbReference type="Proteomes" id="UP000694569">
    <property type="component" value="Unplaced"/>
</dbReference>
<dbReference type="AlphaFoldDB" id="A0A8C5QI85"/>
<dbReference type="Ensembl" id="ENSLLET00000039083.1">
    <property type="protein sequence ID" value="ENSLLEP00000037639.1"/>
    <property type="gene ID" value="ENSLLEG00000023831.1"/>
</dbReference>
<dbReference type="GeneTree" id="ENSGT01000000220125"/>
<feature type="region of interest" description="Disordered" evidence="1">
    <location>
        <begin position="164"/>
        <end position="190"/>
    </location>
</feature>
<reference evidence="2" key="1">
    <citation type="submission" date="2025-08" db="UniProtKB">
        <authorList>
            <consortium name="Ensembl"/>
        </authorList>
    </citation>
    <scope>IDENTIFICATION</scope>
</reference>
<organism evidence="2 3">
    <name type="scientific">Leptobrachium leishanense</name>
    <name type="common">Leishan spiny toad</name>
    <dbReference type="NCBI Taxonomy" id="445787"/>
    <lineage>
        <taxon>Eukaryota</taxon>
        <taxon>Metazoa</taxon>
        <taxon>Chordata</taxon>
        <taxon>Craniata</taxon>
        <taxon>Vertebrata</taxon>
        <taxon>Euteleostomi</taxon>
        <taxon>Amphibia</taxon>
        <taxon>Batrachia</taxon>
        <taxon>Anura</taxon>
        <taxon>Pelobatoidea</taxon>
        <taxon>Megophryidae</taxon>
        <taxon>Leptobrachium</taxon>
    </lineage>
</organism>
<evidence type="ECO:0000313" key="2">
    <source>
        <dbReference type="Ensembl" id="ENSLLEP00000037639.1"/>
    </source>
</evidence>
<proteinExistence type="predicted"/>
<accession>A0A8C5QI85</accession>
<sequence>MLKKFSVFINYLFNHLLFNLQQKSLIIFLCLFRHFLVFFSQRTLTFFNVFFFFPLNVESMDTSASTGGFTPSEIKDRLSSSLRVMEPRVSKGLLSGIIFGLLLDRSLFGYNNQLRLALYRRGIIHGMTFITAVLCYCRPRGIFAHLSGIFLSLSVCKMVRDDKPRRRPDDRATHQARDPQDDRATHHARDPQDRRVPIGIFSRSGEGEYDWLSERFGDRFSVRPFFISNTNWREFTQRVSECGFAVLYHSKTRGRVNITDVTDSLYDQELEYMSTRLGKEKVIVVVDDLDDSGPDTKTSIVQNQPSIARLAKNVFLFSRADKANNAKLTEKVKEML</sequence>
<name>A0A8C5QI85_9ANUR</name>
<reference evidence="2" key="2">
    <citation type="submission" date="2025-09" db="UniProtKB">
        <authorList>
            <consortium name="Ensembl"/>
        </authorList>
    </citation>
    <scope>IDENTIFICATION</scope>
</reference>
<dbReference type="OrthoDB" id="9908505at2759"/>
<keyword evidence="3" id="KW-1185">Reference proteome</keyword>